<dbReference type="EMBL" id="BAAADD010000004">
    <property type="protein sequence ID" value="GAA0567931.1"/>
    <property type="molecule type" value="Genomic_DNA"/>
</dbReference>
<evidence type="ECO:0000259" key="9">
    <source>
        <dbReference type="PROSITE" id="PS50109"/>
    </source>
</evidence>
<name>A0ABN1EK42_9PROT</name>
<dbReference type="Pfam" id="PF00512">
    <property type="entry name" value="HisKA"/>
    <property type="match status" value="1"/>
</dbReference>
<dbReference type="InterPro" id="IPR000014">
    <property type="entry name" value="PAS"/>
</dbReference>
<dbReference type="InterPro" id="IPR003594">
    <property type="entry name" value="HATPase_dom"/>
</dbReference>
<dbReference type="PANTHER" id="PTHR43065:SF10">
    <property type="entry name" value="PEROXIDE STRESS-ACTIVATED HISTIDINE KINASE MAK3"/>
    <property type="match status" value="1"/>
</dbReference>
<dbReference type="InterPro" id="IPR036097">
    <property type="entry name" value="HisK_dim/P_sf"/>
</dbReference>
<dbReference type="CDD" id="cd00130">
    <property type="entry name" value="PAS"/>
    <property type="match status" value="2"/>
</dbReference>
<dbReference type="Gene3D" id="3.30.565.10">
    <property type="entry name" value="Histidine kinase-like ATPase, C-terminal domain"/>
    <property type="match status" value="1"/>
</dbReference>
<evidence type="ECO:0000256" key="8">
    <source>
        <dbReference type="ARBA" id="ARBA00023012"/>
    </source>
</evidence>
<evidence type="ECO:0000256" key="2">
    <source>
        <dbReference type="ARBA" id="ARBA00012438"/>
    </source>
</evidence>
<dbReference type="Proteomes" id="UP001499951">
    <property type="component" value="Unassembled WGS sequence"/>
</dbReference>
<dbReference type="Pfam" id="PF00989">
    <property type="entry name" value="PAS"/>
    <property type="match status" value="2"/>
</dbReference>
<dbReference type="PROSITE" id="PS50109">
    <property type="entry name" value="HIS_KIN"/>
    <property type="match status" value="1"/>
</dbReference>
<dbReference type="Gene3D" id="1.10.287.130">
    <property type="match status" value="1"/>
</dbReference>
<feature type="domain" description="PAS" evidence="10">
    <location>
        <begin position="14"/>
        <end position="84"/>
    </location>
</feature>
<evidence type="ECO:0000259" key="10">
    <source>
        <dbReference type="PROSITE" id="PS50112"/>
    </source>
</evidence>
<dbReference type="Gene3D" id="3.30.450.20">
    <property type="entry name" value="PAS domain"/>
    <property type="match status" value="2"/>
</dbReference>
<dbReference type="GO" id="GO:0016301">
    <property type="term" value="F:kinase activity"/>
    <property type="evidence" value="ECO:0007669"/>
    <property type="project" value="UniProtKB-KW"/>
</dbReference>
<evidence type="ECO:0000256" key="6">
    <source>
        <dbReference type="ARBA" id="ARBA00022777"/>
    </source>
</evidence>
<dbReference type="InterPro" id="IPR035965">
    <property type="entry name" value="PAS-like_dom_sf"/>
</dbReference>
<dbReference type="CDD" id="cd00082">
    <property type="entry name" value="HisKA"/>
    <property type="match status" value="1"/>
</dbReference>
<evidence type="ECO:0000259" key="11">
    <source>
        <dbReference type="PROSITE" id="PS50113"/>
    </source>
</evidence>
<dbReference type="InterPro" id="IPR003661">
    <property type="entry name" value="HisK_dim/P_dom"/>
</dbReference>
<dbReference type="SUPFAM" id="SSF55874">
    <property type="entry name" value="ATPase domain of HSP90 chaperone/DNA topoisomerase II/histidine kinase"/>
    <property type="match status" value="1"/>
</dbReference>
<dbReference type="InterPro" id="IPR000700">
    <property type="entry name" value="PAS-assoc_C"/>
</dbReference>
<dbReference type="SMART" id="SM00086">
    <property type="entry name" value="PAC"/>
    <property type="match status" value="2"/>
</dbReference>
<dbReference type="SMART" id="SM00091">
    <property type="entry name" value="PAS"/>
    <property type="match status" value="2"/>
</dbReference>
<sequence>MPQPLYRPDPPQWDDSLFETVVAAAINGVMAVNEFGLISVFNAACEAMFQYRREEVLGHGVAMLLASPFREEYEERLRHYQETGEAKGAGKGRELVGQRKDGTEFPIFLSVGEGLHDGRRTFVVVVQDLTDLQLERAVHAQQRAFLAAIVDSSNDAIISKTLDGKVTTWNRAAEELFGYSAAEMIGTPVVRLFPEDRLNEEAEILERIRAGRALEHYETVRIRKDGTPVDVSVTVSPIRDLNGNVIGASKTVRDITEKKQAEARLQALSAELNHVARVSEMGQVSAAIAHELNQPLTAVLNYTNVAKRLIASADVSAKAKSYEAVSKAGEQALRAGQIIRRLRDFVEKRESTRTLEDINAVTEDALALGLIGNHATEIKTTLALAPDLQPVLIDKVQIQQVLVNLLRNAAEAMTESERRELTVTTFMVNDSWVQVSVADTGCGVSDELAERLFRPFVTTKTGGMGIGLAISRSIIESHGGRLTMVPNPNGGTVFQFILPVAKRLVD</sequence>
<keyword evidence="13" id="KW-1185">Reference proteome</keyword>
<dbReference type="SUPFAM" id="SSF55785">
    <property type="entry name" value="PYP-like sensor domain (PAS domain)"/>
    <property type="match status" value="2"/>
</dbReference>
<evidence type="ECO:0000256" key="1">
    <source>
        <dbReference type="ARBA" id="ARBA00000085"/>
    </source>
</evidence>
<feature type="domain" description="PAS" evidence="10">
    <location>
        <begin position="142"/>
        <end position="212"/>
    </location>
</feature>
<dbReference type="InterPro" id="IPR004358">
    <property type="entry name" value="Sig_transdc_His_kin-like_C"/>
</dbReference>
<organism evidence="12 13">
    <name type="scientific">Rhizomicrobium electricum</name>
    <dbReference type="NCBI Taxonomy" id="480070"/>
    <lineage>
        <taxon>Bacteria</taxon>
        <taxon>Pseudomonadati</taxon>
        <taxon>Pseudomonadota</taxon>
        <taxon>Alphaproteobacteria</taxon>
        <taxon>Micropepsales</taxon>
        <taxon>Micropepsaceae</taxon>
        <taxon>Rhizomicrobium</taxon>
    </lineage>
</organism>
<evidence type="ECO:0000256" key="5">
    <source>
        <dbReference type="ARBA" id="ARBA00022741"/>
    </source>
</evidence>
<accession>A0ABN1EK42</accession>
<dbReference type="RefSeq" id="WP_166930055.1">
    <property type="nucleotide sequence ID" value="NZ_BAAADD010000004.1"/>
</dbReference>
<feature type="domain" description="Histidine kinase" evidence="9">
    <location>
        <begin position="287"/>
        <end position="502"/>
    </location>
</feature>
<keyword evidence="7" id="KW-0067">ATP-binding</keyword>
<dbReference type="SMART" id="SM00387">
    <property type="entry name" value="HATPase_c"/>
    <property type="match status" value="1"/>
</dbReference>
<comment type="caution">
    <text evidence="12">The sequence shown here is derived from an EMBL/GenBank/DDBJ whole genome shotgun (WGS) entry which is preliminary data.</text>
</comment>
<protein>
    <recommendedName>
        <fullName evidence="2">histidine kinase</fullName>
        <ecNumber evidence="2">2.7.13.3</ecNumber>
    </recommendedName>
</protein>
<dbReference type="SUPFAM" id="SSF47384">
    <property type="entry name" value="Homodimeric domain of signal transducing histidine kinase"/>
    <property type="match status" value="1"/>
</dbReference>
<evidence type="ECO:0000313" key="13">
    <source>
        <dbReference type="Proteomes" id="UP001499951"/>
    </source>
</evidence>
<dbReference type="PANTHER" id="PTHR43065">
    <property type="entry name" value="SENSOR HISTIDINE KINASE"/>
    <property type="match status" value="1"/>
</dbReference>
<dbReference type="Gene3D" id="6.10.250.2580">
    <property type="match status" value="1"/>
</dbReference>
<keyword evidence="3" id="KW-0597">Phosphoprotein</keyword>
<proteinExistence type="predicted"/>
<keyword evidence="5" id="KW-0547">Nucleotide-binding</keyword>
<evidence type="ECO:0000256" key="7">
    <source>
        <dbReference type="ARBA" id="ARBA00022840"/>
    </source>
</evidence>
<dbReference type="Pfam" id="PF02518">
    <property type="entry name" value="HATPase_c"/>
    <property type="match status" value="1"/>
</dbReference>
<evidence type="ECO:0000256" key="3">
    <source>
        <dbReference type="ARBA" id="ARBA00022553"/>
    </source>
</evidence>
<evidence type="ECO:0000313" key="12">
    <source>
        <dbReference type="EMBL" id="GAA0567931.1"/>
    </source>
</evidence>
<dbReference type="NCBIfam" id="TIGR00229">
    <property type="entry name" value="sensory_box"/>
    <property type="match status" value="2"/>
</dbReference>
<dbReference type="InterPro" id="IPR001610">
    <property type="entry name" value="PAC"/>
</dbReference>
<evidence type="ECO:0000256" key="4">
    <source>
        <dbReference type="ARBA" id="ARBA00022679"/>
    </source>
</evidence>
<gene>
    <name evidence="12" type="primary">fixL</name>
    <name evidence="12" type="ORF">GCM10008942_15590</name>
</gene>
<dbReference type="PRINTS" id="PR00344">
    <property type="entry name" value="BCTRLSENSOR"/>
</dbReference>
<feature type="domain" description="PAC" evidence="11">
    <location>
        <begin position="215"/>
        <end position="267"/>
    </location>
</feature>
<dbReference type="InterPro" id="IPR013767">
    <property type="entry name" value="PAS_fold"/>
</dbReference>
<dbReference type="InterPro" id="IPR005467">
    <property type="entry name" value="His_kinase_dom"/>
</dbReference>
<dbReference type="InterPro" id="IPR036890">
    <property type="entry name" value="HATPase_C_sf"/>
</dbReference>
<comment type="catalytic activity">
    <reaction evidence="1">
        <text>ATP + protein L-histidine = ADP + protein N-phospho-L-histidine.</text>
        <dbReference type="EC" id="2.7.13.3"/>
    </reaction>
</comment>
<dbReference type="SMART" id="SM00388">
    <property type="entry name" value="HisKA"/>
    <property type="match status" value="1"/>
</dbReference>
<dbReference type="EC" id="2.7.13.3" evidence="2"/>
<keyword evidence="4" id="KW-0808">Transferase</keyword>
<keyword evidence="8" id="KW-0902">Two-component regulatory system</keyword>
<dbReference type="PROSITE" id="PS50113">
    <property type="entry name" value="PAC"/>
    <property type="match status" value="1"/>
</dbReference>
<keyword evidence="6 12" id="KW-0418">Kinase</keyword>
<dbReference type="PROSITE" id="PS50112">
    <property type="entry name" value="PAS"/>
    <property type="match status" value="2"/>
</dbReference>
<reference evidence="12 13" key="1">
    <citation type="journal article" date="2019" name="Int. J. Syst. Evol. Microbiol.">
        <title>The Global Catalogue of Microorganisms (GCM) 10K type strain sequencing project: providing services to taxonomists for standard genome sequencing and annotation.</title>
        <authorList>
            <consortium name="The Broad Institute Genomics Platform"/>
            <consortium name="The Broad Institute Genome Sequencing Center for Infectious Disease"/>
            <person name="Wu L."/>
            <person name="Ma J."/>
        </authorList>
    </citation>
    <scope>NUCLEOTIDE SEQUENCE [LARGE SCALE GENOMIC DNA]</scope>
    <source>
        <strain evidence="12 13">JCM 15089</strain>
    </source>
</reference>